<dbReference type="Pfam" id="PF18448">
    <property type="entry name" value="CBM46"/>
    <property type="match status" value="1"/>
</dbReference>
<dbReference type="PANTHER" id="PTHR31297">
    <property type="entry name" value="GLUCAN ENDO-1,6-BETA-GLUCOSIDASE B"/>
    <property type="match status" value="1"/>
</dbReference>
<keyword evidence="5" id="KW-0326">Glycosidase</keyword>
<evidence type="ECO:0000313" key="10">
    <source>
        <dbReference type="Proteomes" id="UP001373159"/>
    </source>
</evidence>
<feature type="domain" description="Glycoside hydrolase family 5" evidence="7">
    <location>
        <begin position="157"/>
        <end position="450"/>
    </location>
</feature>
<evidence type="ECO:0000256" key="4">
    <source>
        <dbReference type="ARBA" id="ARBA00023277"/>
    </source>
</evidence>
<evidence type="ECO:0000259" key="8">
    <source>
        <dbReference type="Pfam" id="PF18448"/>
    </source>
</evidence>
<evidence type="ECO:0000256" key="3">
    <source>
        <dbReference type="ARBA" id="ARBA00023001"/>
    </source>
</evidence>
<organism evidence="9 10">
    <name type="scientific">Bifidobacterium favimelis</name>
    <dbReference type="NCBI Taxonomy" id="3122979"/>
    <lineage>
        <taxon>Bacteria</taxon>
        <taxon>Bacillati</taxon>
        <taxon>Actinomycetota</taxon>
        <taxon>Actinomycetes</taxon>
        <taxon>Bifidobacteriales</taxon>
        <taxon>Bifidobacteriaceae</taxon>
        <taxon>Bifidobacterium</taxon>
    </lineage>
</organism>
<protein>
    <submittedName>
        <fullName evidence="9">Cellulase family glycosylhydrolase</fullName>
    </submittedName>
</protein>
<dbReference type="InterPro" id="IPR050386">
    <property type="entry name" value="Glycosyl_hydrolase_5"/>
</dbReference>
<comment type="similarity">
    <text evidence="1">Belongs to the glycosyl hydrolase 5 (cellulase A) family.</text>
</comment>
<dbReference type="InterPro" id="IPR001547">
    <property type="entry name" value="Glyco_hydro_5"/>
</dbReference>
<name>A0ABU8ZPN1_9BIFI</name>
<keyword evidence="3" id="KW-0136">Cellulose degradation</keyword>
<dbReference type="SUPFAM" id="SSF81296">
    <property type="entry name" value="E set domains"/>
    <property type="match status" value="1"/>
</dbReference>
<feature type="domain" description="Endoglucanase B carbohydrate binding" evidence="8">
    <location>
        <begin position="575"/>
        <end position="674"/>
    </location>
</feature>
<dbReference type="InterPro" id="IPR014756">
    <property type="entry name" value="Ig_E-set"/>
</dbReference>
<dbReference type="InterPro" id="IPR040946">
    <property type="entry name" value="CBM46"/>
</dbReference>
<dbReference type="Gene3D" id="2.60.40.10">
    <property type="entry name" value="Immunoglobulins"/>
    <property type="match status" value="1"/>
</dbReference>
<accession>A0ABU8ZPN1</accession>
<dbReference type="InterPro" id="IPR017853">
    <property type="entry name" value="GH"/>
</dbReference>
<dbReference type="PANTHER" id="PTHR31297:SF41">
    <property type="entry name" value="ENDOGLUCANASE, PUTATIVE (AFU_ORTHOLOGUE AFUA_5G01830)-RELATED"/>
    <property type="match status" value="1"/>
</dbReference>
<dbReference type="SUPFAM" id="SSF51445">
    <property type="entry name" value="(Trans)glycosidases"/>
    <property type="match status" value="1"/>
</dbReference>
<dbReference type="Pfam" id="PF00150">
    <property type="entry name" value="Cellulase"/>
    <property type="match status" value="1"/>
</dbReference>
<keyword evidence="6" id="KW-0624">Polysaccharide degradation</keyword>
<keyword evidence="10" id="KW-1185">Reference proteome</keyword>
<proteinExistence type="inferred from homology"/>
<dbReference type="Proteomes" id="UP001373159">
    <property type="component" value="Unassembled WGS sequence"/>
</dbReference>
<dbReference type="Gene3D" id="3.20.20.80">
    <property type="entry name" value="Glycosidases"/>
    <property type="match status" value="1"/>
</dbReference>
<evidence type="ECO:0000259" key="7">
    <source>
        <dbReference type="Pfam" id="PF00150"/>
    </source>
</evidence>
<dbReference type="InterPro" id="IPR013783">
    <property type="entry name" value="Ig-like_fold"/>
</dbReference>
<reference evidence="9 10" key="1">
    <citation type="submission" date="2024-02" db="EMBL/GenBank/DDBJ databases">
        <title>Bifidobacterium honeyensis sp. nov., isolated from the comb honey.</title>
        <authorList>
            <person name="Liu W."/>
            <person name="Li Y."/>
        </authorList>
    </citation>
    <scope>NUCLEOTIDE SEQUENCE [LARGE SCALE GENOMIC DNA]</scope>
    <source>
        <strain evidence="9 10">IMAU50988</strain>
    </source>
</reference>
<evidence type="ECO:0000256" key="1">
    <source>
        <dbReference type="ARBA" id="ARBA00005641"/>
    </source>
</evidence>
<comment type="caution">
    <text evidence="9">The sequence shown here is derived from an EMBL/GenBank/DDBJ whole genome shotgun (WGS) entry which is preliminary data.</text>
</comment>
<evidence type="ECO:0000256" key="6">
    <source>
        <dbReference type="ARBA" id="ARBA00023326"/>
    </source>
</evidence>
<sequence>MKLFGILGKATGKGVSHTWRSTSAGEARAERGQEGWQVRETDEPQAIERHKAGIKQGQGPGRAGRRWIPAPAVAITALSLIGLALAPTAGAAAQAQAGPQEAKTWSAARTAATSAINPSNAGLTPSLQFARNMGRGWNLGNSFDAVDTNWSSPDRGEQAWGNPEVTPDLLKAVKAKGYTSIRIPMTVYRRYRDLGSTNKDGYRFLIDQAWLNRYRQVVDQAKGLGMHVLVNIHHDSWIWLKQWNGQTGAKEEVMFSDFWKQLARTFADEPDSVAFETINEPQFNTWDYPSGQEKLDRLNTEARTIIRSVPGNEHRMIVMPTPSTTPSDEYTRHLAALIKGFKDPYVAATVHYYSEWLYSANLGITGFDERIGTDNQGRPTTARTSAAATFKTIQENLTSQGIGTVIGEYGLLGYDTGNDVLQEGEEVKYYEYMNQLARQGGVGLMLWDNGSMISRQAPYGWKNARIGSELQAAMNASSSYATGADTIYLDSKAQSGLAIPLTLNGNTFVGIAGLSSGSDYVYDPSSQTVNLTPAYLNRIQSVPDAPRYGQLADLTLRFSAGADWHEYVVRNGQASSSSAWGKRNGITIPMDYAGNAVRRVSARQGGRSVGPNSSWWSYLQAGSAFSCDRSAGTFTLTGNFFGDPTVSDGTVDVTVDFFNGPSIVIPLTLSSGSVQAAVSYPIGW</sequence>
<evidence type="ECO:0000313" key="9">
    <source>
        <dbReference type="EMBL" id="MEK0307212.1"/>
    </source>
</evidence>
<dbReference type="EMBL" id="JBANBB010000002">
    <property type="protein sequence ID" value="MEK0307212.1"/>
    <property type="molecule type" value="Genomic_DNA"/>
</dbReference>
<evidence type="ECO:0000256" key="2">
    <source>
        <dbReference type="ARBA" id="ARBA00022801"/>
    </source>
</evidence>
<evidence type="ECO:0000256" key="5">
    <source>
        <dbReference type="ARBA" id="ARBA00023295"/>
    </source>
</evidence>
<gene>
    <name evidence="9" type="ORF">V8P97_07035</name>
</gene>
<dbReference type="RefSeq" id="WP_340486316.1">
    <property type="nucleotide sequence ID" value="NZ_JBANDZ010000002.1"/>
</dbReference>
<keyword evidence="2" id="KW-0378">Hydrolase</keyword>
<keyword evidence="4" id="KW-0119">Carbohydrate metabolism</keyword>